<dbReference type="EMBL" id="QGNW01000994">
    <property type="protein sequence ID" value="RVW57989.1"/>
    <property type="molecule type" value="Genomic_DNA"/>
</dbReference>
<dbReference type="InterPro" id="IPR012337">
    <property type="entry name" value="RNaseH-like_sf"/>
</dbReference>
<feature type="domain" description="Retroviral polymerase SH3-like" evidence="2">
    <location>
        <begin position="117"/>
        <end position="179"/>
    </location>
</feature>
<dbReference type="CDD" id="cd09272">
    <property type="entry name" value="RNase_HI_RT_Ty1"/>
    <property type="match status" value="1"/>
</dbReference>
<evidence type="ECO:0000313" key="4">
    <source>
        <dbReference type="Proteomes" id="UP000288805"/>
    </source>
</evidence>
<proteinExistence type="predicted"/>
<reference evidence="3 4" key="1">
    <citation type="journal article" date="2018" name="PLoS Genet.">
        <title>Population sequencing reveals clonal diversity and ancestral inbreeding in the grapevine cultivar Chardonnay.</title>
        <authorList>
            <person name="Roach M.J."/>
            <person name="Johnson D.L."/>
            <person name="Bohlmann J."/>
            <person name="van Vuuren H.J."/>
            <person name="Jones S.J."/>
            <person name="Pretorius I.S."/>
            <person name="Schmidt S.A."/>
            <person name="Borneman A.R."/>
        </authorList>
    </citation>
    <scope>NUCLEOTIDE SEQUENCE [LARGE SCALE GENOMIC DNA]</scope>
    <source>
        <strain evidence="4">cv. Chardonnay</strain>
        <tissue evidence="3">Leaf</tissue>
    </source>
</reference>
<protein>
    <submittedName>
        <fullName evidence="3">Retrovirus-related Pol polyprotein from transposon TNT 1-94</fullName>
    </submittedName>
</protein>
<dbReference type="PANTHER" id="PTHR11439">
    <property type="entry name" value="GAG-POL-RELATED RETROTRANSPOSON"/>
    <property type="match status" value="1"/>
</dbReference>
<dbReference type="AlphaFoldDB" id="A0A438FDC2"/>
<gene>
    <name evidence="3" type="primary">POLX_2805</name>
    <name evidence="3" type="ORF">CK203_113335</name>
</gene>
<comment type="caution">
    <text evidence="3">The sequence shown here is derived from an EMBL/GenBank/DDBJ whole genome shotgun (WGS) entry which is preliminary data.</text>
</comment>
<name>A0A438FDC2_VITVI</name>
<dbReference type="Pfam" id="PF07727">
    <property type="entry name" value="RVT_2"/>
    <property type="match status" value="1"/>
</dbReference>
<organism evidence="3 4">
    <name type="scientific">Vitis vinifera</name>
    <name type="common">Grape</name>
    <dbReference type="NCBI Taxonomy" id="29760"/>
    <lineage>
        <taxon>Eukaryota</taxon>
        <taxon>Viridiplantae</taxon>
        <taxon>Streptophyta</taxon>
        <taxon>Embryophyta</taxon>
        <taxon>Tracheophyta</taxon>
        <taxon>Spermatophyta</taxon>
        <taxon>Magnoliopsida</taxon>
        <taxon>eudicotyledons</taxon>
        <taxon>Gunneridae</taxon>
        <taxon>Pentapetalae</taxon>
        <taxon>rosids</taxon>
        <taxon>Vitales</taxon>
        <taxon>Vitaceae</taxon>
        <taxon>Viteae</taxon>
        <taxon>Vitis</taxon>
    </lineage>
</organism>
<dbReference type="SUPFAM" id="SSF56672">
    <property type="entry name" value="DNA/RNA polymerases"/>
    <property type="match status" value="1"/>
</dbReference>
<dbReference type="PANTHER" id="PTHR11439:SF467">
    <property type="entry name" value="INTEGRASE CATALYTIC DOMAIN-CONTAINING PROTEIN"/>
    <property type="match status" value="1"/>
</dbReference>
<dbReference type="InterPro" id="IPR043502">
    <property type="entry name" value="DNA/RNA_pol_sf"/>
</dbReference>
<evidence type="ECO:0000313" key="3">
    <source>
        <dbReference type="EMBL" id="RVW57989.1"/>
    </source>
</evidence>
<sequence length="621" mass="71210">MQRFGFCVVIMVENIKVLIFKSIWKDMASFIKLLVPIHPSKMESLNEKNRHLLEVVRASLIAAKTPISYWGEAITSAAYLINRVPSSSINFQTPLQALTNVVVAPTVPNLPPRVFGCVAFVHLHKHQRTKLTSHALQCVFVGYALHKKGYRCYHPPTRQMYITMDVVFHEDSMYFSSESELQGEYHKEIQTLDYDYHISEEDESGQSELVNQEVAIPNSVQEALADPRWKAAMNEEMKSLQKNETWELVECPPGKKPVGCRWIYTVKYKADAKINTVRVLLSLAANLDWPLQQFDVKNVFLHGELSEEVYMDLPPGCMVSEKQCQKVCKLKKSLYGLKQSPRAWFGRFTKSMRAFGYRQSNSDHTLFLKKKHVMRILRYLKNAPGKGILFAKNIDHQSIEVYTDADWAGAVDDRRSTSGYFTFVGGNLVTWKSYLSRQPIRLFCDNKAACDIAHNPVQHDRTKHVEMDRFFIKEKLDDKIVELPKIRSEDQLADILTKAVSKRVEYNSPNGRSFRELLERLENIIIIETQKLEHVGQATKSWRCGEWEIREAVEGDGRGGLGDSIDVRGGGRRVKRASCEENDNGEFAVIEAKNELTKLYHGHQVANAWSGVKDYCILHFW</sequence>
<feature type="domain" description="Reverse transcriptase Ty1/copia-type" evidence="1">
    <location>
        <begin position="273"/>
        <end position="375"/>
    </location>
</feature>
<evidence type="ECO:0000259" key="1">
    <source>
        <dbReference type="Pfam" id="PF07727"/>
    </source>
</evidence>
<accession>A0A438FDC2</accession>
<dbReference type="SUPFAM" id="SSF53098">
    <property type="entry name" value="Ribonuclease H-like"/>
    <property type="match status" value="1"/>
</dbReference>
<dbReference type="InterPro" id="IPR013103">
    <property type="entry name" value="RVT_2"/>
</dbReference>
<dbReference type="Pfam" id="PF25597">
    <property type="entry name" value="SH3_retrovirus"/>
    <property type="match status" value="1"/>
</dbReference>
<dbReference type="InterPro" id="IPR057670">
    <property type="entry name" value="SH3_retrovirus"/>
</dbReference>
<evidence type="ECO:0000259" key="2">
    <source>
        <dbReference type="Pfam" id="PF25597"/>
    </source>
</evidence>
<dbReference type="Proteomes" id="UP000288805">
    <property type="component" value="Unassembled WGS sequence"/>
</dbReference>